<dbReference type="EMBL" id="JABXWR010000001">
    <property type="protein sequence ID" value="NVO67317.1"/>
    <property type="molecule type" value="Genomic_DNA"/>
</dbReference>
<gene>
    <name evidence="2" type="ORF">HWN36_08335</name>
</gene>
<evidence type="ECO:0000313" key="2">
    <source>
        <dbReference type="EMBL" id="NVO67317.1"/>
    </source>
</evidence>
<evidence type="ECO:0000313" key="3">
    <source>
        <dbReference type="Proteomes" id="UP000570823"/>
    </source>
</evidence>
<organism evidence="2 3">
    <name type="scientific">Methanofollis tationis</name>
    <dbReference type="NCBI Taxonomy" id="81417"/>
    <lineage>
        <taxon>Archaea</taxon>
        <taxon>Methanobacteriati</taxon>
        <taxon>Methanobacteriota</taxon>
        <taxon>Stenosarchaea group</taxon>
        <taxon>Methanomicrobia</taxon>
        <taxon>Methanomicrobiales</taxon>
        <taxon>Methanomicrobiaceae</taxon>
        <taxon>Methanofollis</taxon>
    </lineage>
</organism>
<dbReference type="AlphaFoldDB" id="A0A7K4HQI8"/>
<dbReference type="Gene3D" id="3.30.760.10">
    <property type="entry name" value="RNA Cap, Translation Initiation Factor Eif4e"/>
    <property type="match status" value="1"/>
</dbReference>
<dbReference type="InterPro" id="IPR015034">
    <property type="entry name" value="Bles03"/>
</dbReference>
<dbReference type="SUPFAM" id="SSF55418">
    <property type="entry name" value="eIF4e-like"/>
    <property type="match status" value="1"/>
</dbReference>
<dbReference type="InterPro" id="IPR023398">
    <property type="entry name" value="TIF_eIF4e-like"/>
</dbReference>
<protein>
    <submittedName>
        <fullName evidence="2">DUF1917 domain-containing protein</fullName>
    </submittedName>
</protein>
<dbReference type="OrthoDB" id="109391at2157"/>
<dbReference type="PANTHER" id="PTHR31977">
    <property type="entry name" value="UPF0696 PROTEIN C11ORF68"/>
    <property type="match status" value="1"/>
</dbReference>
<dbReference type="Pfam" id="PF08939">
    <property type="entry name" value="Bles03"/>
    <property type="match status" value="1"/>
</dbReference>
<reference evidence="2 3" key="1">
    <citation type="submission" date="2020-06" db="EMBL/GenBank/DDBJ databases">
        <title>Methanofollis fontis sp. nov., a methanogen isolated from marine sediments near a cold seep at Four-Way Closure Ridge offshore southwestern Taiwan.</title>
        <authorList>
            <person name="Chen S.-C."/>
            <person name="Teng N.-H."/>
            <person name="Lin Y.-S."/>
            <person name="Lai M.-C."/>
            <person name="Chen H.-H."/>
            <person name="Wang C.-C."/>
        </authorList>
    </citation>
    <scope>NUCLEOTIDE SEQUENCE [LARGE SCALE GENOMIC DNA]</scope>
    <source>
        <strain evidence="2 3">DSM 2702</strain>
    </source>
</reference>
<dbReference type="RefSeq" id="WP_176788919.1">
    <property type="nucleotide sequence ID" value="NZ_JABXWR010000001.1"/>
</dbReference>
<keyword evidence="3" id="KW-1185">Reference proteome</keyword>
<accession>A0A7K4HQI8</accession>
<dbReference type="Proteomes" id="UP000570823">
    <property type="component" value="Unassembled WGS sequence"/>
</dbReference>
<comment type="similarity">
    <text evidence="1">Belongs to the UPF0696 family.</text>
</comment>
<name>A0A7K4HQI8_9EURY</name>
<comment type="caution">
    <text evidence="2">The sequence shown here is derived from an EMBL/GenBank/DDBJ whole genome shotgun (WGS) entry which is preliminary data.</text>
</comment>
<evidence type="ECO:0000256" key="1">
    <source>
        <dbReference type="ARBA" id="ARBA00010568"/>
    </source>
</evidence>
<sequence>MDDVDSEALADAAYGIFEILLNKGLLARGSPLFARVEGGIDFEEDFRAIFAAFEQDYLPLAAALLARFGSQDVIYDMLKRGEGVAPSRTTQMYWIVEDNPSAGEVDVTGEQVGKWLIFSEAADVEALWQKVRDATVAGELGISSKVSTARPNPDSRDDRKVIYVYTKDWSDEADVMRVRERLRALGVTGRIGYKRNIETFAGEYAVRGKKVTYYSV</sequence>
<dbReference type="PANTHER" id="PTHR31977:SF1">
    <property type="entry name" value="UPF0696 PROTEIN C11ORF68"/>
    <property type="match status" value="1"/>
</dbReference>
<proteinExistence type="inferred from homology"/>